<dbReference type="Proteomes" id="UP001465755">
    <property type="component" value="Unassembled WGS sequence"/>
</dbReference>
<protein>
    <recommendedName>
        <fullName evidence="14">Fatty acid desaturase domain-containing protein</fullName>
    </recommendedName>
</protein>
<keyword evidence="8" id="KW-0560">Oxidoreductase</keyword>
<dbReference type="CDD" id="cd03512">
    <property type="entry name" value="Alkane-hydroxylase"/>
    <property type="match status" value="1"/>
</dbReference>
<evidence type="ECO:0000256" key="2">
    <source>
        <dbReference type="ARBA" id="ARBA00010823"/>
    </source>
</evidence>
<dbReference type="GO" id="GO:0005886">
    <property type="term" value="C:plasma membrane"/>
    <property type="evidence" value="ECO:0007669"/>
    <property type="project" value="UniProtKB-SubCell"/>
</dbReference>
<dbReference type="GO" id="GO:0006629">
    <property type="term" value="P:lipid metabolic process"/>
    <property type="evidence" value="ECO:0007669"/>
    <property type="project" value="InterPro"/>
</dbReference>
<evidence type="ECO:0000256" key="11">
    <source>
        <dbReference type="ARBA" id="ARBA00023136"/>
    </source>
</evidence>
<keyword evidence="6" id="KW-0479">Metal-binding</keyword>
<dbReference type="GO" id="GO:0046872">
    <property type="term" value="F:metal ion binding"/>
    <property type="evidence" value="ECO:0007669"/>
    <property type="project" value="UniProtKB-KW"/>
</dbReference>
<evidence type="ECO:0000259" key="14">
    <source>
        <dbReference type="Pfam" id="PF00487"/>
    </source>
</evidence>
<feature type="transmembrane region" description="Helical" evidence="13">
    <location>
        <begin position="378"/>
        <end position="397"/>
    </location>
</feature>
<dbReference type="EMBL" id="JALJOQ010000054">
    <property type="protein sequence ID" value="KAK9804012.1"/>
    <property type="molecule type" value="Genomic_DNA"/>
</dbReference>
<sequence>MQSLCLPRGCRQASQSYNTRFWRATHDRRFLARTSRPQLLLESGASCCASGGLIRSPQGNKARSTVRPVASSLSQTESEASSASQSTTRQAGTLLGQVYLTLLPGPLRYAPALLFPATALASVVGASWGHEGVHAVVSLLPATQMLEWAPFLTILQQVYSSYPQECNVVMDTALSLIGAAFTFIVLPAGDLLLGQDTLGPEVESELAPNVQTLYRKLLYTIVLLHWTVLLLGCWAVANLHVHPLACLGLALSLGAEGGLCFTTAHELLHGRSRLDKLMAQALLCSVGYMHWSESHHIHHRKVATPADPATARKGESVYMFVPRSVIGNLQDGWVAETTRLRKRSIPFFSPQNRLLLWLGAPVSALGGVFVLWGPWSCALAIAQALVGILLLEMVNYIEHYGLLRQRLASGRYEGIAVRHSWNANWLLSNCILLRLQRHSDHHAHADRPYQMLRDIPEAPQLPASYPAMMVLSLLPGYFRWVMDPRVAACSSQISGDPHVTACSSPMTAASLVTDLEILSSEDG</sequence>
<evidence type="ECO:0000256" key="8">
    <source>
        <dbReference type="ARBA" id="ARBA00023002"/>
    </source>
</evidence>
<comment type="caution">
    <text evidence="15">The sequence shown here is derived from an EMBL/GenBank/DDBJ whole genome shotgun (WGS) entry which is preliminary data.</text>
</comment>
<accession>A0AAW1P7H4</accession>
<comment type="similarity">
    <text evidence="2">Belongs to the fatty acid desaturase type 1 family. AlkB subfamily.</text>
</comment>
<evidence type="ECO:0000256" key="4">
    <source>
        <dbReference type="ARBA" id="ARBA00022519"/>
    </source>
</evidence>
<feature type="region of interest" description="Disordered" evidence="12">
    <location>
        <begin position="58"/>
        <end position="88"/>
    </location>
</feature>
<organism evidence="15 16">
    <name type="scientific">Symbiochloris irregularis</name>
    <dbReference type="NCBI Taxonomy" id="706552"/>
    <lineage>
        <taxon>Eukaryota</taxon>
        <taxon>Viridiplantae</taxon>
        <taxon>Chlorophyta</taxon>
        <taxon>core chlorophytes</taxon>
        <taxon>Trebouxiophyceae</taxon>
        <taxon>Trebouxiales</taxon>
        <taxon>Trebouxiaceae</taxon>
        <taxon>Symbiochloris</taxon>
    </lineage>
</organism>
<reference evidence="15 16" key="1">
    <citation type="journal article" date="2024" name="Nat. Commun.">
        <title>Phylogenomics reveals the evolutionary origins of lichenization in chlorophyte algae.</title>
        <authorList>
            <person name="Puginier C."/>
            <person name="Libourel C."/>
            <person name="Otte J."/>
            <person name="Skaloud P."/>
            <person name="Haon M."/>
            <person name="Grisel S."/>
            <person name="Petersen M."/>
            <person name="Berrin J.G."/>
            <person name="Delaux P.M."/>
            <person name="Dal Grande F."/>
            <person name="Keller J."/>
        </authorList>
    </citation>
    <scope>NUCLEOTIDE SEQUENCE [LARGE SCALE GENOMIC DNA]</scope>
    <source>
        <strain evidence="15 16">SAG 2036</strain>
    </source>
</reference>
<keyword evidence="16" id="KW-1185">Reference proteome</keyword>
<evidence type="ECO:0000256" key="13">
    <source>
        <dbReference type="SAM" id="Phobius"/>
    </source>
</evidence>
<dbReference type="InterPro" id="IPR005804">
    <property type="entry name" value="FA_desaturase_dom"/>
</dbReference>
<evidence type="ECO:0000256" key="6">
    <source>
        <dbReference type="ARBA" id="ARBA00022723"/>
    </source>
</evidence>
<gene>
    <name evidence="15" type="ORF">WJX73_001214</name>
</gene>
<name>A0AAW1P7H4_9CHLO</name>
<evidence type="ECO:0000256" key="3">
    <source>
        <dbReference type="ARBA" id="ARBA00022475"/>
    </source>
</evidence>
<dbReference type="PANTHER" id="PTHR38674:SF1">
    <property type="entry name" value="ALKANE 1-MONOOXYGENASE 1"/>
    <property type="match status" value="1"/>
</dbReference>
<evidence type="ECO:0000313" key="16">
    <source>
        <dbReference type="Proteomes" id="UP001465755"/>
    </source>
</evidence>
<evidence type="ECO:0000256" key="9">
    <source>
        <dbReference type="ARBA" id="ARBA00023004"/>
    </source>
</evidence>
<keyword evidence="7 13" id="KW-1133">Transmembrane helix</keyword>
<evidence type="ECO:0000256" key="10">
    <source>
        <dbReference type="ARBA" id="ARBA00023033"/>
    </source>
</evidence>
<comment type="subcellular location">
    <subcellularLocation>
        <location evidence="1">Cell inner membrane</location>
        <topology evidence="1">Multi-pass membrane protein</topology>
    </subcellularLocation>
</comment>
<dbReference type="AlphaFoldDB" id="A0AAW1P7H4"/>
<dbReference type="Pfam" id="PF00487">
    <property type="entry name" value="FA_desaturase"/>
    <property type="match status" value="1"/>
</dbReference>
<evidence type="ECO:0000256" key="7">
    <source>
        <dbReference type="ARBA" id="ARBA00022989"/>
    </source>
</evidence>
<dbReference type="InterPro" id="IPR033885">
    <property type="entry name" value="AlkB/XylM"/>
</dbReference>
<feature type="transmembrane region" description="Helical" evidence="13">
    <location>
        <begin position="354"/>
        <end position="372"/>
    </location>
</feature>
<feature type="transmembrane region" description="Helical" evidence="13">
    <location>
        <begin position="217"/>
        <end position="237"/>
    </location>
</feature>
<evidence type="ECO:0000256" key="12">
    <source>
        <dbReference type="SAM" id="MobiDB-lite"/>
    </source>
</evidence>
<feature type="domain" description="Fatty acid desaturase" evidence="14">
    <location>
        <begin position="246"/>
        <end position="469"/>
    </location>
</feature>
<evidence type="ECO:0000256" key="5">
    <source>
        <dbReference type="ARBA" id="ARBA00022692"/>
    </source>
</evidence>
<feature type="compositionally biased region" description="Low complexity" evidence="12">
    <location>
        <begin position="70"/>
        <end position="88"/>
    </location>
</feature>
<keyword evidence="9" id="KW-0408">Iron</keyword>
<dbReference type="PANTHER" id="PTHR38674">
    <property type="entry name" value="ALKANE 1-MONOOXYGENASE 1"/>
    <property type="match status" value="1"/>
</dbReference>
<keyword evidence="4" id="KW-0997">Cell inner membrane</keyword>
<evidence type="ECO:0000313" key="15">
    <source>
        <dbReference type="EMBL" id="KAK9804012.1"/>
    </source>
</evidence>
<keyword evidence="10" id="KW-0503">Monooxygenase</keyword>
<proteinExistence type="inferred from homology"/>
<keyword evidence="11 13" id="KW-0472">Membrane</keyword>
<keyword evidence="3" id="KW-1003">Cell membrane</keyword>
<evidence type="ECO:0000256" key="1">
    <source>
        <dbReference type="ARBA" id="ARBA00004429"/>
    </source>
</evidence>
<keyword evidence="5 13" id="KW-0812">Transmembrane</keyword>
<dbReference type="GO" id="GO:0004497">
    <property type="term" value="F:monooxygenase activity"/>
    <property type="evidence" value="ECO:0007669"/>
    <property type="project" value="UniProtKB-KW"/>
</dbReference>